<organism evidence="1 2">
    <name type="scientific">Linderina macrospora</name>
    <dbReference type="NCBI Taxonomy" id="4868"/>
    <lineage>
        <taxon>Eukaryota</taxon>
        <taxon>Fungi</taxon>
        <taxon>Fungi incertae sedis</taxon>
        <taxon>Zoopagomycota</taxon>
        <taxon>Kickxellomycotina</taxon>
        <taxon>Kickxellomycetes</taxon>
        <taxon>Kickxellales</taxon>
        <taxon>Kickxellaceae</taxon>
        <taxon>Linderina</taxon>
    </lineage>
</organism>
<protein>
    <submittedName>
        <fullName evidence="1">Elongator complex protein 1</fullName>
    </submittedName>
</protein>
<evidence type="ECO:0000313" key="2">
    <source>
        <dbReference type="Proteomes" id="UP001150603"/>
    </source>
</evidence>
<comment type="caution">
    <text evidence="1">The sequence shown here is derived from an EMBL/GenBank/DDBJ whole genome shotgun (WGS) entry which is preliminary data.</text>
</comment>
<reference evidence="1" key="1">
    <citation type="submission" date="2022-07" db="EMBL/GenBank/DDBJ databases">
        <title>Phylogenomic reconstructions and comparative analyses of Kickxellomycotina fungi.</title>
        <authorList>
            <person name="Reynolds N.K."/>
            <person name="Stajich J.E."/>
            <person name="Barry K."/>
            <person name="Grigoriev I.V."/>
            <person name="Crous P."/>
            <person name="Smith M.E."/>
        </authorList>
    </citation>
    <scope>NUCLEOTIDE SEQUENCE</scope>
    <source>
        <strain evidence="1">NRRL 5244</strain>
    </source>
</reference>
<dbReference type="Proteomes" id="UP001150603">
    <property type="component" value="Unassembled WGS sequence"/>
</dbReference>
<gene>
    <name evidence="1" type="primary">ELP1_2</name>
    <name evidence="1" type="ORF">FBU59_003474</name>
</gene>
<sequence>MRNLTILSSIGTSYTDAQIVSGAAAPLCIDVGERLTYAVISDKHDTSMLVSIPFSADAGTTTAYTVQAQLPFSASTSTVVGMQYMMEHESVFLALESGDIFRVQVGGGSGEPHREQIEVVGSVDAGIAAARWSPDEEVLALVTHEGNLLLMTQDYDVLYEFTIAQGTEVEEKHVALGWGKKETQYHGKAGKAAALAGQEPINALVTGDDDGRVRVSWRGDGAYVAVSHVSEGAREIRVFSREGKLHSIGEKIEALGHVVAWRPSGRLIAATEKLEHRHDVVFFERNGLRHGEFTLRASTQKVLDLAWNSDSSIVAVTAITDTGTGPEVCVELWSDKNYHWYLKQE</sequence>
<evidence type="ECO:0000313" key="1">
    <source>
        <dbReference type="EMBL" id="KAJ1941531.1"/>
    </source>
</evidence>
<proteinExistence type="predicted"/>
<accession>A0ACC1J889</accession>
<keyword evidence="2" id="KW-1185">Reference proteome</keyword>
<feature type="non-terminal residue" evidence="1">
    <location>
        <position position="345"/>
    </location>
</feature>
<name>A0ACC1J889_9FUNG</name>
<dbReference type="EMBL" id="JANBPW010002236">
    <property type="protein sequence ID" value="KAJ1941531.1"/>
    <property type="molecule type" value="Genomic_DNA"/>
</dbReference>